<keyword evidence="1" id="KW-0732">Signal</keyword>
<reference evidence="3" key="1">
    <citation type="journal article" date="2014" name="BMC Genomics">
        <title>The genome sequence of the biocontrol fungus Metarhizium anisopliae and comparative genomics of Metarhizium species.</title>
        <authorList>
            <person name="Pattemore J.A."/>
            <person name="Hane J.K."/>
            <person name="Williams A.H."/>
            <person name="Wilson B.A."/>
            <person name="Stodart B.J."/>
            <person name="Ash G.J."/>
        </authorList>
    </citation>
    <scope>NUCLEOTIDE SEQUENCE [LARGE SCALE GENOMIC DNA]</scope>
    <source>
        <strain evidence="3">BRIP 53293</strain>
    </source>
</reference>
<organism evidence="2 3">
    <name type="scientific">Metarhizium anisopliae BRIP 53293</name>
    <dbReference type="NCBI Taxonomy" id="1291518"/>
    <lineage>
        <taxon>Eukaryota</taxon>
        <taxon>Fungi</taxon>
        <taxon>Dikarya</taxon>
        <taxon>Ascomycota</taxon>
        <taxon>Pezizomycotina</taxon>
        <taxon>Sordariomycetes</taxon>
        <taxon>Hypocreomycetidae</taxon>
        <taxon>Hypocreales</taxon>
        <taxon>Clavicipitaceae</taxon>
        <taxon>Metarhizium</taxon>
    </lineage>
</organism>
<keyword evidence="3" id="KW-1185">Reference proteome</keyword>
<dbReference type="EMBL" id="KE384728">
    <property type="protein sequence ID" value="KJK80871.1"/>
    <property type="molecule type" value="Genomic_DNA"/>
</dbReference>
<gene>
    <name evidence="2" type="ORF">H634G_04020</name>
</gene>
<dbReference type="Proteomes" id="UP000054544">
    <property type="component" value="Unassembled WGS sequence"/>
</dbReference>
<evidence type="ECO:0000313" key="2">
    <source>
        <dbReference type="EMBL" id="KJK80871.1"/>
    </source>
</evidence>
<feature type="chain" id="PRO_5002342372" evidence="1">
    <location>
        <begin position="22"/>
        <end position="78"/>
    </location>
</feature>
<accession>A0A0D9P443</accession>
<sequence>MQFSVLATVVAAALFSSVAQGCTPGKTQCASVNDQHGNHLCSSCAIAIGDASGRCITNNYCQQRDNSCSIINGVPYCI</sequence>
<name>A0A0D9P443_METAN</name>
<feature type="signal peptide" evidence="1">
    <location>
        <begin position="1"/>
        <end position="21"/>
    </location>
</feature>
<dbReference type="AlphaFoldDB" id="A0A0D9P443"/>
<protein>
    <submittedName>
        <fullName evidence="2">Uncharacterized protein</fullName>
    </submittedName>
</protein>
<dbReference type="OrthoDB" id="10297601at2759"/>
<proteinExistence type="predicted"/>
<evidence type="ECO:0000256" key="1">
    <source>
        <dbReference type="SAM" id="SignalP"/>
    </source>
</evidence>
<evidence type="ECO:0000313" key="3">
    <source>
        <dbReference type="Proteomes" id="UP000054544"/>
    </source>
</evidence>